<keyword evidence="3" id="KW-0804">Transcription</keyword>
<accession>A0ABT4L5S8</accession>
<dbReference type="PRINTS" id="PR00033">
    <property type="entry name" value="HTHASNC"/>
</dbReference>
<dbReference type="InterPro" id="IPR019888">
    <property type="entry name" value="Tscrpt_reg_AsnC-like"/>
</dbReference>
<evidence type="ECO:0000313" key="6">
    <source>
        <dbReference type="Proteomes" id="UP001144347"/>
    </source>
</evidence>
<evidence type="ECO:0000256" key="1">
    <source>
        <dbReference type="ARBA" id="ARBA00023015"/>
    </source>
</evidence>
<dbReference type="PANTHER" id="PTHR30154:SF34">
    <property type="entry name" value="TRANSCRIPTIONAL REGULATOR AZLB"/>
    <property type="match status" value="1"/>
</dbReference>
<dbReference type="SUPFAM" id="SSF46785">
    <property type="entry name" value="Winged helix' DNA-binding domain"/>
    <property type="match status" value="1"/>
</dbReference>
<proteinExistence type="predicted"/>
<dbReference type="EMBL" id="JAPWGM010000001">
    <property type="protein sequence ID" value="MCZ4243032.1"/>
    <property type="molecule type" value="Genomic_DNA"/>
</dbReference>
<gene>
    <name evidence="5" type="ORF">O0955_03365</name>
</gene>
<evidence type="ECO:0000256" key="2">
    <source>
        <dbReference type="ARBA" id="ARBA00023125"/>
    </source>
</evidence>
<dbReference type="SUPFAM" id="SSF54909">
    <property type="entry name" value="Dimeric alpha+beta barrel"/>
    <property type="match status" value="1"/>
</dbReference>
<dbReference type="InterPro" id="IPR011008">
    <property type="entry name" value="Dimeric_a/b-barrel"/>
</dbReference>
<keyword evidence="6" id="KW-1185">Reference proteome</keyword>
<dbReference type="InterPro" id="IPR036388">
    <property type="entry name" value="WH-like_DNA-bd_sf"/>
</dbReference>
<dbReference type="PROSITE" id="PS50956">
    <property type="entry name" value="HTH_ASNC_2"/>
    <property type="match status" value="1"/>
</dbReference>
<organism evidence="5 6">
    <name type="scientific">Pedobacter punctiformis</name>
    <dbReference type="NCBI Taxonomy" id="3004097"/>
    <lineage>
        <taxon>Bacteria</taxon>
        <taxon>Pseudomonadati</taxon>
        <taxon>Bacteroidota</taxon>
        <taxon>Sphingobacteriia</taxon>
        <taxon>Sphingobacteriales</taxon>
        <taxon>Sphingobacteriaceae</taxon>
        <taxon>Pedobacter</taxon>
    </lineage>
</organism>
<keyword evidence="1" id="KW-0805">Transcription regulation</keyword>
<dbReference type="InterPro" id="IPR019887">
    <property type="entry name" value="Tscrpt_reg_AsnC/Lrp_C"/>
</dbReference>
<feature type="domain" description="HTH asnC-type" evidence="4">
    <location>
        <begin position="6"/>
        <end position="72"/>
    </location>
</feature>
<dbReference type="Gene3D" id="1.10.10.10">
    <property type="entry name" value="Winged helix-like DNA-binding domain superfamily/Winged helix DNA-binding domain"/>
    <property type="match status" value="1"/>
</dbReference>
<dbReference type="RefSeq" id="WP_269426107.1">
    <property type="nucleotide sequence ID" value="NZ_JAPWGM010000001.1"/>
</dbReference>
<keyword evidence="2" id="KW-0238">DNA-binding</keyword>
<dbReference type="InterPro" id="IPR000485">
    <property type="entry name" value="AsnC-type_HTH_dom"/>
</dbReference>
<dbReference type="SMART" id="SM00344">
    <property type="entry name" value="HTH_ASNC"/>
    <property type="match status" value="1"/>
</dbReference>
<dbReference type="Pfam" id="PF13412">
    <property type="entry name" value="HTH_24"/>
    <property type="match status" value="1"/>
</dbReference>
<evidence type="ECO:0000313" key="5">
    <source>
        <dbReference type="EMBL" id="MCZ4243032.1"/>
    </source>
</evidence>
<dbReference type="Pfam" id="PF01037">
    <property type="entry name" value="AsnC_trans_reg"/>
    <property type="match status" value="1"/>
</dbReference>
<name>A0ABT4L5S8_9SPHI</name>
<reference evidence="5" key="1">
    <citation type="submission" date="2022-12" db="EMBL/GenBank/DDBJ databases">
        <title>Genome sequence of HCMS5-2.</title>
        <authorList>
            <person name="Woo H."/>
        </authorList>
    </citation>
    <scope>NUCLEOTIDE SEQUENCE</scope>
    <source>
        <strain evidence="5">HCMS5-2</strain>
    </source>
</reference>
<dbReference type="InterPro" id="IPR036390">
    <property type="entry name" value="WH_DNA-bd_sf"/>
</dbReference>
<protein>
    <submittedName>
        <fullName evidence="5">Lrp/AsnC family transcriptional regulator</fullName>
    </submittedName>
</protein>
<dbReference type="Gene3D" id="3.30.70.920">
    <property type="match status" value="1"/>
</dbReference>
<evidence type="ECO:0000259" key="4">
    <source>
        <dbReference type="PROSITE" id="PS50956"/>
    </source>
</evidence>
<dbReference type="InterPro" id="IPR011991">
    <property type="entry name" value="ArsR-like_HTH"/>
</dbReference>
<dbReference type="CDD" id="cd00090">
    <property type="entry name" value="HTH_ARSR"/>
    <property type="match status" value="1"/>
</dbReference>
<dbReference type="Proteomes" id="UP001144347">
    <property type="component" value="Unassembled WGS sequence"/>
</dbReference>
<sequence>MSANTLDQTDIAILNLLQKDGLMTQKEMSHQLQKSITSVVERVKKLKEAGFIKNTVALVNIQKIKSLFIAFPHIQLTNHSEEVLRQFELEVVKLPEVMECYRLTGNFDFMLKMVMPDMVSYNEFLQGKLRSLPHVGNIQSFLALSEVKHQTAYPL</sequence>
<dbReference type="PANTHER" id="PTHR30154">
    <property type="entry name" value="LEUCINE-RESPONSIVE REGULATORY PROTEIN"/>
    <property type="match status" value="1"/>
</dbReference>
<comment type="caution">
    <text evidence="5">The sequence shown here is derived from an EMBL/GenBank/DDBJ whole genome shotgun (WGS) entry which is preliminary data.</text>
</comment>
<evidence type="ECO:0000256" key="3">
    <source>
        <dbReference type="ARBA" id="ARBA00023163"/>
    </source>
</evidence>